<evidence type="ECO:0000313" key="5">
    <source>
        <dbReference type="Proteomes" id="UP000564573"/>
    </source>
</evidence>
<dbReference type="Gene3D" id="3.40.630.10">
    <property type="entry name" value="Zn peptidases"/>
    <property type="match status" value="1"/>
</dbReference>
<evidence type="ECO:0000313" key="4">
    <source>
        <dbReference type="EMBL" id="MBB3664514.1"/>
    </source>
</evidence>
<dbReference type="RefSeq" id="WP_183784261.1">
    <property type="nucleotide sequence ID" value="NZ_JACIBS010000001.1"/>
</dbReference>
<dbReference type="InterPro" id="IPR011650">
    <property type="entry name" value="Peptidase_M20_dimer"/>
</dbReference>
<dbReference type="Pfam" id="PF01546">
    <property type="entry name" value="Peptidase_M20"/>
    <property type="match status" value="1"/>
</dbReference>
<dbReference type="EC" id="3.5.1.16" evidence="4"/>
<dbReference type="SUPFAM" id="SSF55031">
    <property type="entry name" value="Bacterial exopeptidase dimerisation domain"/>
    <property type="match status" value="1"/>
</dbReference>
<dbReference type="InterPro" id="IPR050072">
    <property type="entry name" value="Peptidase_M20A"/>
</dbReference>
<evidence type="ECO:0000256" key="1">
    <source>
        <dbReference type="ARBA" id="ARBA00022723"/>
    </source>
</evidence>
<dbReference type="Pfam" id="PF07687">
    <property type="entry name" value="M20_dimer"/>
    <property type="match status" value="1"/>
</dbReference>
<dbReference type="SUPFAM" id="SSF53187">
    <property type="entry name" value="Zn-dependent exopeptidases"/>
    <property type="match status" value="1"/>
</dbReference>
<dbReference type="GO" id="GO:0008777">
    <property type="term" value="F:acetylornithine deacetylase activity"/>
    <property type="evidence" value="ECO:0007669"/>
    <property type="project" value="UniProtKB-EC"/>
</dbReference>
<dbReference type="Gene3D" id="3.30.70.360">
    <property type="match status" value="1"/>
</dbReference>
<dbReference type="Proteomes" id="UP000564573">
    <property type="component" value="Unassembled WGS sequence"/>
</dbReference>
<dbReference type="GO" id="GO:0046872">
    <property type="term" value="F:metal ion binding"/>
    <property type="evidence" value="ECO:0007669"/>
    <property type="project" value="UniProtKB-KW"/>
</dbReference>
<dbReference type="InterPro" id="IPR002933">
    <property type="entry name" value="Peptidase_M20"/>
</dbReference>
<dbReference type="EMBL" id="JACIBS010000001">
    <property type="protein sequence ID" value="MBB3664514.1"/>
    <property type="molecule type" value="Genomic_DNA"/>
</dbReference>
<comment type="caution">
    <text evidence="4">The sequence shown here is derived from an EMBL/GenBank/DDBJ whole genome shotgun (WGS) entry which is preliminary data.</text>
</comment>
<protein>
    <submittedName>
        <fullName evidence="4">Acetylornithine deacetylase</fullName>
        <ecNumber evidence="4">3.5.1.16</ecNumber>
    </submittedName>
</protein>
<feature type="domain" description="Peptidase M20 dimerisation" evidence="3">
    <location>
        <begin position="204"/>
        <end position="313"/>
    </location>
</feature>
<dbReference type="PANTHER" id="PTHR43808:SF25">
    <property type="entry name" value="PEPTIDASE M20 DIMERISATION DOMAIN-CONTAINING PROTEIN"/>
    <property type="match status" value="1"/>
</dbReference>
<evidence type="ECO:0000256" key="2">
    <source>
        <dbReference type="ARBA" id="ARBA00022801"/>
    </source>
</evidence>
<keyword evidence="1" id="KW-0479">Metal-binding</keyword>
<proteinExistence type="predicted"/>
<dbReference type="PANTHER" id="PTHR43808">
    <property type="entry name" value="ACETYLORNITHINE DEACETYLASE"/>
    <property type="match status" value="1"/>
</dbReference>
<keyword evidence="2 4" id="KW-0378">Hydrolase</keyword>
<dbReference type="AlphaFoldDB" id="A0A839XSV3"/>
<name>A0A839XSV3_9PSEU</name>
<accession>A0A839XSV3</accession>
<organism evidence="4 5">
    <name type="scientific">Prauserella sediminis</name>
    <dbReference type="NCBI Taxonomy" id="577680"/>
    <lineage>
        <taxon>Bacteria</taxon>
        <taxon>Bacillati</taxon>
        <taxon>Actinomycetota</taxon>
        <taxon>Actinomycetes</taxon>
        <taxon>Pseudonocardiales</taxon>
        <taxon>Pseudonocardiaceae</taxon>
        <taxon>Prauserella</taxon>
        <taxon>Prauserella salsuginis group</taxon>
    </lineage>
</organism>
<dbReference type="InterPro" id="IPR036264">
    <property type="entry name" value="Bact_exopeptidase_dim_dom"/>
</dbReference>
<sequence>MISDAHEVSVRDGSLVLDRGRREALMEFLAETVRRVSVSGEEDRVIDVYEDFFLSRGWPVRRDRLADSSSAGDEVRAEERANLVGYYRTRRPDRPVVVINGHMDVVPVLDGDQWDREPYSGDRSCGFVHGRGTVDTKGGIAAALWALDLIDRSGAELPFDVAVELVVGEETTGVGTRAALERLPRRLGTIVLEPTDGAVVTVASGLVFFTVEVLGRAAHTSVPWHGVDVGPRIIDIYQALTRLGEQRAAEQTDARMPFPSAVPLAMGTVEIGGWRAAVPARGRLSGRIGIMPGESVDDVRAALAECVASVAAADPWMVEHPPVVRWDNEGLASWETPESDHVVVAMDRGRRFAGLEPRIEGMTAGCDAGILRSAGVPTVVFGPGDMRFAHSPDERIAESDVAEATQVLAQALLAWGDLAEEQR</sequence>
<gene>
    <name evidence="4" type="ORF">FB384_003418</name>
</gene>
<keyword evidence="5" id="KW-1185">Reference proteome</keyword>
<reference evidence="4 5" key="1">
    <citation type="submission" date="2020-08" db="EMBL/GenBank/DDBJ databases">
        <title>Sequencing the genomes of 1000 actinobacteria strains.</title>
        <authorList>
            <person name="Klenk H.-P."/>
        </authorList>
    </citation>
    <scope>NUCLEOTIDE SEQUENCE [LARGE SCALE GENOMIC DNA]</scope>
    <source>
        <strain evidence="4 5">DSM 45267</strain>
    </source>
</reference>
<evidence type="ECO:0000259" key="3">
    <source>
        <dbReference type="Pfam" id="PF07687"/>
    </source>
</evidence>